<protein>
    <submittedName>
        <fullName evidence="2">Alpha/beta fold hydrolase</fullName>
    </submittedName>
</protein>
<dbReference type="SUPFAM" id="SSF53474">
    <property type="entry name" value="alpha/beta-Hydrolases"/>
    <property type="match status" value="1"/>
</dbReference>
<feature type="domain" description="AB hydrolase-1" evidence="1">
    <location>
        <begin position="13"/>
        <end position="144"/>
    </location>
</feature>
<name>A0A975IQ13_9MICO</name>
<keyword evidence="2" id="KW-0378">Hydrolase</keyword>
<gene>
    <name evidence="2" type="ORF">G127AT_07655</name>
</gene>
<sequence length="240" mass="25995">MWCADGGDGEVLLMLHPGGTDARALGPLRAELIEDYRIVTPEQRGHGHTPDRDGEWHFADMAADTAALLDGMEVGRAHVFGWSAGAIVGLHLALSRPELVASLVFGGAPFHVEGWRAGVLDGEPPAFMADAYAEVSPDGAAHWPTVTAKSNRMHENEPRLSEDDLGTLAMPVLVVLGDDDEVRFDHAIRMYETLPDGELAIVPRATHGLIVEKADLLARLIRDFHARGDDNGVAPIRRRP</sequence>
<organism evidence="2 3">
    <name type="scientific">Agromyces archimandritae</name>
    <dbReference type="NCBI Taxonomy" id="2781962"/>
    <lineage>
        <taxon>Bacteria</taxon>
        <taxon>Bacillati</taxon>
        <taxon>Actinomycetota</taxon>
        <taxon>Actinomycetes</taxon>
        <taxon>Micrococcales</taxon>
        <taxon>Microbacteriaceae</taxon>
        <taxon>Agromyces</taxon>
    </lineage>
</organism>
<dbReference type="GO" id="GO:0004806">
    <property type="term" value="F:triacylglycerol lipase activity"/>
    <property type="evidence" value="ECO:0007669"/>
    <property type="project" value="TreeGrafter"/>
</dbReference>
<keyword evidence="3" id="KW-1185">Reference proteome</keyword>
<dbReference type="InterPro" id="IPR050471">
    <property type="entry name" value="AB_hydrolase"/>
</dbReference>
<dbReference type="InterPro" id="IPR000073">
    <property type="entry name" value="AB_hydrolase_1"/>
</dbReference>
<proteinExistence type="predicted"/>
<dbReference type="Gene3D" id="3.40.50.1820">
    <property type="entry name" value="alpha/beta hydrolase"/>
    <property type="match status" value="1"/>
</dbReference>
<accession>A0A975IQ13</accession>
<dbReference type="GO" id="GO:0046503">
    <property type="term" value="P:glycerolipid catabolic process"/>
    <property type="evidence" value="ECO:0007669"/>
    <property type="project" value="TreeGrafter"/>
</dbReference>
<evidence type="ECO:0000313" key="2">
    <source>
        <dbReference type="EMBL" id="QTX06218.1"/>
    </source>
</evidence>
<dbReference type="Proteomes" id="UP000671914">
    <property type="component" value="Chromosome"/>
</dbReference>
<dbReference type="PANTHER" id="PTHR43433:SF5">
    <property type="entry name" value="AB HYDROLASE-1 DOMAIN-CONTAINING PROTEIN"/>
    <property type="match status" value="1"/>
</dbReference>
<dbReference type="EMBL" id="CP071696">
    <property type="protein sequence ID" value="QTX06218.1"/>
    <property type="molecule type" value="Genomic_DNA"/>
</dbReference>
<dbReference type="KEGG" id="aarc:G127AT_07655"/>
<dbReference type="PANTHER" id="PTHR43433">
    <property type="entry name" value="HYDROLASE, ALPHA/BETA FOLD FAMILY PROTEIN"/>
    <property type="match status" value="1"/>
</dbReference>
<dbReference type="InterPro" id="IPR029058">
    <property type="entry name" value="AB_hydrolase_fold"/>
</dbReference>
<dbReference type="AlphaFoldDB" id="A0A975IQ13"/>
<evidence type="ECO:0000313" key="3">
    <source>
        <dbReference type="Proteomes" id="UP000671914"/>
    </source>
</evidence>
<dbReference type="Pfam" id="PF00561">
    <property type="entry name" value="Abhydrolase_1"/>
    <property type="match status" value="1"/>
</dbReference>
<evidence type="ECO:0000259" key="1">
    <source>
        <dbReference type="Pfam" id="PF00561"/>
    </source>
</evidence>
<reference evidence="2" key="1">
    <citation type="submission" date="2021-03" db="EMBL/GenBank/DDBJ databases">
        <title>Agromyces archimandritus sp. nov., isolated from the cockroach Archimandrita tessellata.</title>
        <authorList>
            <person name="Guzman J."/>
            <person name="Ortuzar M."/>
            <person name="Poehlein A."/>
            <person name="Daniel R."/>
            <person name="Trujillo M."/>
            <person name="Vilcinskas A."/>
        </authorList>
    </citation>
    <scope>NUCLEOTIDE SEQUENCE</scope>
    <source>
        <strain evidence="2">G127AT</strain>
    </source>
</reference>